<sequence>MIFFGFVNWFKGADFFVDAYSNIEKILGKKVRFIIAGGKSPTMQDKLFYHKYFASVLEKIYASKNVSITGYVPQEKIGTYFSAADLVVLPYRNFMTASGVFSLVFSYKKPFIVSSEIGEIFDETDFKKAFESAGLKKENVIFSLNKKSCLTVTENVLKDGLKPKMKNVAQIIRRERNYKNTALLYEKLIFNEAIVLNKIPAVGYTKAYEQ</sequence>
<name>A0A1F5YHC8_9BACT</name>
<reference evidence="1 2" key="1">
    <citation type="journal article" date="2016" name="Nat. Commun.">
        <title>Thousands of microbial genomes shed light on interconnected biogeochemical processes in an aquifer system.</title>
        <authorList>
            <person name="Anantharaman K."/>
            <person name="Brown C.T."/>
            <person name="Hug L.A."/>
            <person name="Sharon I."/>
            <person name="Castelle C.J."/>
            <person name="Probst A.J."/>
            <person name="Thomas B.C."/>
            <person name="Singh A."/>
            <person name="Wilkins M.J."/>
            <person name="Karaoz U."/>
            <person name="Brodie E.L."/>
            <person name="Williams K.H."/>
            <person name="Hubbard S.S."/>
            <person name="Banfield J.F."/>
        </authorList>
    </citation>
    <scope>NUCLEOTIDE SEQUENCE [LARGE SCALE GENOMIC DNA]</scope>
</reference>
<dbReference type="Pfam" id="PF13692">
    <property type="entry name" value="Glyco_trans_1_4"/>
    <property type="match status" value="1"/>
</dbReference>
<dbReference type="AlphaFoldDB" id="A0A1F5YHC8"/>
<accession>A0A1F5YHC8</accession>
<dbReference type="Gene3D" id="3.40.50.2000">
    <property type="entry name" value="Glycogen Phosphorylase B"/>
    <property type="match status" value="1"/>
</dbReference>
<evidence type="ECO:0008006" key="3">
    <source>
        <dbReference type="Google" id="ProtNLM"/>
    </source>
</evidence>
<protein>
    <recommendedName>
        <fullName evidence="3">Glycosyl transferase family 1 domain-containing protein</fullName>
    </recommendedName>
</protein>
<dbReference type="EMBL" id="MFIY01000048">
    <property type="protein sequence ID" value="OGF99539.1"/>
    <property type="molecule type" value="Genomic_DNA"/>
</dbReference>
<proteinExistence type="predicted"/>
<evidence type="ECO:0000313" key="1">
    <source>
        <dbReference type="EMBL" id="OGF99539.1"/>
    </source>
</evidence>
<organism evidence="1 2">
    <name type="scientific">Candidatus Gottesmanbacteria bacterium RBG_13_37_7</name>
    <dbReference type="NCBI Taxonomy" id="1798369"/>
    <lineage>
        <taxon>Bacteria</taxon>
        <taxon>Candidatus Gottesmaniibacteriota</taxon>
    </lineage>
</organism>
<evidence type="ECO:0000313" key="2">
    <source>
        <dbReference type="Proteomes" id="UP000178230"/>
    </source>
</evidence>
<dbReference type="SUPFAM" id="SSF53756">
    <property type="entry name" value="UDP-Glycosyltransferase/glycogen phosphorylase"/>
    <property type="match status" value="1"/>
</dbReference>
<gene>
    <name evidence="1" type="ORF">A2Y99_03895</name>
</gene>
<dbReference type="Proteomes" id="UP000178230">
    <property type="component" value="Unassembled WGS sequence"/>
</dbReference>
<comment type="caution">
    <text evidence="1">The sequence shown here is derived from an EMBL/GenBank/DDBJ whole genome shotgun (WGS) entry which is preliminary data.</text>
</comment>